<evidence type="ECO:0000313" key="4">
    <source>
        <dbReference type="EMBL" id="CAI2195991.1"/>
    </source>
</evidence>
<name>A0A9W4TA34_9GLOM</name>
<accession>A0A9W4TA34</accession>
<organism evidence="4 5">
    <name type="scientific">Funneliformis geosporum</name>
    <dbReference type="NCBI Taxonomy" id="1117311"/>
    <lineage>
        <taxon>Eukaryota</taxon>
        <taxon>Fungi</taxon>
        <taxon>Fungi incertae sedis</taxon>
        <taxon>Mucoromycota</taxon>
        <taxon>Glomeromycotina</taxon>
        <taxon>Glomeromycetes</taxon>
        <taxon>Glomerales</taxon>
        <taxon>Glomeraceae</taxon>
        <taxon>Funneliformis</taxon>
    </lineage>
</organism>
<feature type="transmembrane region" description="Helical" evidence="2">
    <location>
        <begin position="186"/>
        <end position="206"/>
    </location>
</feature>
<keyword evidence="5" id="KW-1185">Reference proteome</keyword>
<keyword evidence="3" id="KW-0732">Signal</keyword>
<gene>
    <name evidence="4" type="ORF">FWILDA_LOCUS17353</name>
</gene>
<keyword evidence="2" id="KW-0812">Transmembrane</keyword>
<evidence type="ECO:0000313" key="5">
    <source>
        <dbReference type="Proteomes" id="UP001153678"/>
    </source>
</evidence>
<sequence length="308" mass="35337">MMFGGMEINDELGMLIRILLLILSHTRGDRKKAKEWNDKRPPGQIHVHQPITGNGNICISRSSTSGSTPQTINSDENGGPVVDYTQDIEATIIDETLETLARETLARNGEWIICFGRVNVRESLKKWKCEKDRPHNENKSFDPPKLPNINCDEIKELIIKMVKASDFRKAVHENFLSTRNDESKEFAWIILPILLIMGMTFFIPICQKGCIEKIFITPVIRSLFRKKNMYLDLLFGEIDAVWATKPPKVEFAICEVSGPPNQRQNSHFFTDKIKIRKMVKIMLNRIVRVFGGNSSIFILLKLYGLQIY</sequence>
<keyword evidence="2" id="KW-0472">Membrane</keyword>
<feature type="region of interest" description="Disordered" evidence="1">
    <location>
        <begin position="59"/>
        <end position="80"/>
    </location>
</feature>
<reference evidence="4" key="1">
    <citation type="submission" date="2022-08" db="EMBL/GenBank/DDBJ databases">
        <authorList>
            <person name="Kallberg Y."/>
            <person name="Tangrot J."/>
            <person name="Rosling A."/>
        </authorList>
    </citation>
    <scope>NUCLEOTIDE SEQUENCE</scope>
    <source>
        <strain evidence="4">Wild A</strain>
    </source>
</reference>
<dbReference type="AlphaFoldDB" id="A0A9W4TA34"/>
<feature type="transmembrane region" description="Helical" evidence="2">
    <location>
        <begin position="286"/>
        <end position="305"/>
    </location>
</feature>
<feature type="compositionally biased region" description="Polar residues" evidence="1">
    <location>
        <begin position="59"/>
        <end position="76"/>
    </location>
</feature>
<evidence type="ECO:0000256" key="2">
    <source>
        <dbReference type="SAM" id="Phobius"/>
    </source>
</evidence>
<feature type="chain" id="PRO_5040928682" evidence="3">
    <location>
        <begin position="29"/>
        <end position="308"/>
    </location>
</feature>
<evidence type="ECO:0000256" key="3">
    <source>
        <dbReference type="SAM" id="SignalP"/>
    </source>
</evidence>
<feature type="signal peptide" evidence="3">
    <location>
        <begin position="1"/>
        <end position="28"/>
    </location>
</feature>
<comment type="caution">
    <text evidence="4">The sequence shown here is derived from an EMBL/GenBank/DDBJ whole genome shotgun (WGS) entry which is preliminary data.</text>
</comment>
<dbReference type="EMBL" id="CAMKVN010013416">
    <property type="protein sequence ID" value="CAI2195991.1"/>
    <property type="molecule type" value="Genomic_DNA"/>
</dbReference>
<dbReference type="Proteomes" id="UP001153678">
    <property type="component" value="Unassembled WGS sequence"/>
</dbReference>
<keyword evidence="2" id="KW-1133">Transmembrane helix</keyword>
<feature type="non-terminal residue" evidence="4">
    <location>
        <position position="1"/>
    </location>
</feature>
<proteinExistence type="predicted"/>
<evidence type="ECO:0000256" key="1">
    <source>
        <dbReference type="SAM" id="MobiDB-lite"/>
    </source>
</evidence>
<dbReference type="OrthoDB" id="2443197at2759"/>
<protein>
    <submittedName>
        <fullName evidence="4">19977_t:CDS:1</fullName>
    </submittedName>
</protein>